<feature type="domain" description="Integrase catalytic" evidence="9">
    <location>
        <begin position="598"/>
        <end position="767"/>
    </location>
</feature>
<keyword evidence="6" id="KW-0378">Hydrolase</keyword>
<evidence type="ECO:0000256" key="1">
    <source>
        <dbReference type="ARBA" id="ARBA00012493"/>
    </source>
</evidence>
<keyword evidence="4" id="KW-0540">Nuclease</keyword>
<evidence type="ECO:0000259" key="9">
    <source>
        <dbReference type="PROSITE" id="PS50994"/>
    </source>
</evidence>
<dbReference type="Gene3D" id="1.10.340.70">
    <property type="match status" value="1"/>
</dbReference>
<dbReference type="GO" id="GO:0016787">
    <property type="term" value="F:hydrolase activity"/>
    <property type="evidence" value="ECO:0007669"/>
    <property type="project" value="UniProtKB-KW"/>
</dbReference>
<keyword evidence="3" id="KW-0548">Nucleotidyltransferase</keyword>
<dbReference type="GO" id="GO:0004519">
    <property type="term" value="F:endonuclease activity"/>
    <property type="evidence" value="ECO:0007669"/>
    <property type="project" value="UniProtKB-KW"/>
</dbReference>
<evidence type="ECO:0000256" key="7">
    <source>
        <dbReference type="ARBA" id="ARBA00022918"/>
    </source>
</evidence>
<keyword evidence="5" id="KW-0255">Endonuclease</keyword>
<dbReference type="Pfam" id="PF17917">
    <property type="entry name" value="RT_RNaseH"/>
    <property type="match status" value="1"/>
</dbReference>
<dbReference type="FunFam" id="3.30.70.270:FF:000020">
    <property type="entry name" value="Transposon Tf2-6 polyprotein-like Protein"/>
    <property type="match status" value="1"/>
</dbReference>
<dbReference type="InterPro" id="IPR043502">
    <property type="entry name" value="DNA/RNA_pol_sf"/>
</dbReference>
<keyword evidence="7" id="KW-0695">RNA-directed DNA polymerase</keyword>
<dbReference type="GO" id="GO:0003676">
    <property type="term" value="F:nucleic acid binding"/>
    <property type="evidence" value="ECO:0007669"/>
    <property type="project" value="InterPro"/>
</dbReference>
<accession>A0AAW1KLS3</accession>
<evidence type="ECO:0000259" key="8">
    <source>
        <dbReference type="PROSITE" id="PS50878"/>
    </source>
</evidence>
<dbReference type="Gene3D" id="3.10.10.10">
    <property type="entry name" value="HIV Type 1 Reverse Transcriptase, subunit A, domain 1"/>
    <property type="match status" value="1"/>
</dbReference>
<dbReference type="AlphaFoldDB" id="A0AAW1KLS3"/>
<dbReference type="SUPFAM" id="SSF56672">
    <property type="entry name" value="DNA/RNA polymerases"/>
    <property type="match status" value="1"/>
</dbReference>
<dbReference type="Gene3D" id="3.30.70.270">
    <property type="match status" value="2"/>
</dbReference>
<dbReference type="CDD" id="cd09274">
    <property type="entry name" value="RNase_HI_RT_Ty3"/>
    <property type="match status" value="1"/>
</dbReference>
<keyword evidence="2" id="KW-0808">Transferase</keyword>
<dbReference type="InterPro" id="IPR050951">
    <property type="entry name" value="Retrovirus_Pol_polyprotein"/>
</dbReference>
<dbReference type="PANTHER" id="PTHR37984">
    <property type="entry name" value="PROTEIN CBG26694"/>
    <property type="match status" value="1"/>
</dbReference>
<gene>
    <name evidence="10" type="ORF">QE152_g22233</name>
</gene>
<comment type="caution">
    <text evidence="10">The sequence shown here is derived from an EMBL/GenBank/DDBJ whole genome shotgun (WGS) entry which is preliminary data.</text>
</comment>
<reference evidence="10 11" key="1">
    <citation type="journal article" date="2024" name="BMC Genomics">
        <title>De novo assembly and annotation of Popillia japonica's genome with initial clues to its potential as an invasive pest.</title>
        <authorList>
            <person name="Cucini C."/>
            <person name="Boschi S."/>
            <person name="Funari R."/>
            <person name="Cardaioli E."/>
            <person name="Iannotti N."/>
            <person name="Marturano G."/>
            <person name="Paoli F."/>
            <person name="Bruttini M."/>
            <person name="Carapelli A."/>
            <person name="Frati F."/>
            <person name="Nardi F."/>
        </authorList>
    </citation>
    <scope>NUCLEOTIDE SEQUENCE [LARGE SCALE GENOMIC DNA]</scope>
    <source>
        <strain evidence="10">DMR45628</strain>
    </source>
</reference>
<dbReference type="InterPro" id="IPR043128">
    <property type="entry name" value="Rev_trsase/Diguanyl_cyclase"/>
</dbReference>
<proteinExistence type="predicted"/>
<keyword evidence="11" id="KW-1185">Reference proteome</keyword>
<dbReference type="CDD" id="cd01647">
    <property type="entry name" value="RT_LTR"/>
    <property type="match status" value="1"/>
</dbReference>
<dbReference type="EMBL" id="JASPKY010000213">
    <property type="protein sequence ID" value="KAK9720154.1"/>
    <property type="molecule type" value="Genomic_DNA"/>
</dbReference>
<evidence type="ECO:0000256" key="4">
    <source>
        <dbReference type="ARBA" id="ARBA00022722"/>
    </source>
</evidence>
<dbReference type="GO" id="GO:0003964">
    <property type="term" value="F:RNA-directed DNA polymerase activity"/>
    <property type="evidence" value="ECO:0007669"/>
    <property type="project" value="UniProtKB-KW"/>
</dbReference>
<evidence type="ECO:0000256" key="3">
    <source>
        <dbReference type="ARBA" id="ARBA00022695"/>
    </source>
</evidence>
<dbReference type="InterPro" id="IPR000477">
    <property type="entry name" value="RT_dom"/>
</dbReference>
<dbReference type="GO" id="GO:0042575">
    <property type="term" value="C:DNA polymerase complex"/>
    <property type="evidence" value="ECO:0007669"/>
    <property type="project" value="UniProtKB-ARBA"/>
</dbReference>
<dbReference type="Gene3D" id="3.30.420.10">
    <property type="entry name" value="Ribonuclease H-like superfamily/Ribonuclease H"/>
    <property type="match status" value="1"/>
</dbReference>
<dbReference type="InterPro" id="IPR012337">
    <property type="entry name" value="RNaseH-like_sf"/>
</dbReference>
<organism evidence="10 11">
    <name type="scientific">Popillia japonica</name>
    <name type="common">Japanese beetle</name>
    <dbReference type="NCBI Taxonomy" id="7064"/>
    <lineage>
        <taxon>Eukaryota</taxon>
        <taxon>Metazoa</taxon>
        <taxon>Ecdysozoa</taxon>
        <taxon>Arthropoda</taxon>
        <taxon>Hexapoda</taxon>
        <taxon>Insecta</taxon>
        <taxon>Pterygota</taxon>
        <taxon>Neoptera</taxon>
        <taxon>Endopterygota</taxon>
        <taxon>Coleoptera</taxon>
        <taxon>Polyphaga</taxon>
        <taxon>Scarabaeiformia</taxon>
        <taxon>Scarabaeidae</taxon>
        <taxon>Rutelinae</taxon>
        <taxon>Popillia</taxon>
    </lineage>
</organism>
<dbReference type="SUPFAM" id="SSF53098">
    <property type="entry name" value="Ribonuclease H-like"/>
    <property type="match status" value="1"/>
</dbReference>
<dbReference type="FunFam" id="3.10.20.370:FF:000001">
    <property type="entry name" value="Retrovirus-related Pol polyprotein from transposon 17.6-like protein"/>
    <property type="match status" value="1"/>
</dbReference>
<dbReference type="PROSITE" id="PS50994">
    <property type="entry name" value="INTEGRASE"/>
    <property type="match status" value="1"/>
</dbReference>
<evidence type="ECO:0000256" key="2">
    <source>
        <dbReference type="ARBA" id="ARBA00022679"/>
    </source>
</evidence>
<name>A0AAW1KLS3_POPJA</name>
<feature type="domain" description="Reverse transcriptase" evidence="8">
    <location>
        <begin position="72"/>
        <end position="250"/>
    </location>
</feature>
<dbReference type="Pfam" id="PF17921">
    <property type="entry name" value="Integrase_H2C2"/>
    <property type="match status" value="1"/>
</dbReference>
<dbReference type="GO" id="GO:0015074">
    <property type="term" value="P:DNA integration"/>
    <property type="evidence" value="ECO:0007669"/>
    <property type="project" value="InterPro"/>
</dbReference>
<dbReference type="Proteomes" id="UP001458880">
    <property type="component" value="Unassembled WGS sequence"/>
</dbReference>
<dbReference type="InterPro" id="IPR041373">
    <property type="entry name" value="RT_RNaseH"/>
</dbReference>
<evidence type="ECO:0000256" key="6">
    <source>
        <dbReference type="ARBA" id="ARBA00022801"/>
    </source>
</evidence>
<evidence type="ECO:0000313" key="10">
    <source>
        <dbReference type="EMBL" id="KAK9720154.1"/>
    </source>
</evidence>
<dbReference type="PANTHER" id="PTHR37984:SF5">
    <property type="entry name" value="PROTEIN NYNRIN-LIKE"/>
    <property type="match status" value="1"/>
</dbReference>
<dbReference type="EC" id="2.7.7.49" evidence="1"/>
<dbReference type="InterPro" id="IPR036397">
    <property type="entry name" value="RNaseH_sf"/>
</dbReference>
<evidence type="ECO:0000256" key="5">
    <source>
        <dbReference type="ARBA" id="ARBA00022759"/>
    </source>
</evidence>
<evidence type="ECO:0000313" key="11">
    <source>
        <dbReference type="Proteomes" id="UP001458880"/>
    </source>
</evidence>
<dbReference type="InterPro" id="IPR001584">
    <property type="entry name" value="Integrase_cat-core"/>
</dbReference>
<dbReference type="PROSITE" id="PS50878">
    <property type="entry name" value="RT_POL"/>
    <property type="match status" value="1"/>
</dbReference>
<dbReference type="Pfam" id="PF00665">
    <property type="entry name" value="rve"/>
    <property type="match status" value="1"/>
</dbReference>
<dbReference type="Pfam" id="PF00078">
    <property type="entry name" value="RVT_1"/>
    <property type="match status" value="1"/>
</dbReference>
<dbReference type="InterPro" id="IPR041588">
    <property type="entry name" value="Integrase_H2C2"/>
</dbReference>
<protein>
    <recommendedName>
        <fullName evidence="1">RNA-directed DNA polymerase</fullName>
        <ecNumber evidence="1">2.7.7.49</ecNumber>
    </recommendedName>
</protein>
<sequence>MVINGLKVNEELKGKMKNLLLENEILYNHEVTYAKGYIHNIEITSDEPFHCKTYPVPHQYRREVQQEVQKLLREGIIERSNSCYINPIVIVKKTDGSLRICLDAREINKRIKPGYENPQTVEILTSNCYGSNIFSKLDLKSAFWLIRLHNDSKKYCAFSINGSVYQFNVAVFGVKNSPSALIRFLNRILSGYQEFCAYYFDDILIYSKTSEEHVQHLNTIFRILRENGMKINLQKCKIFQRQVKFLGYEIGREGIKLDDQRLAEIKDYPRPRKIKEMRAFLGMMNYYKRFVPNYARKTAPFKLLKKNQKWKWEEEQEEAFEKLKEAFGKSISLQHPNYGLPFTLRTDASHNAIAAELTQDQNGIEVPIQFVSRVLRDAELRYSTSEKEMLAIVYSVDKLRYYLIGKHFTIETDHIALLSLLNKRINNNRIYRWSLFLNEYDFDMKHIPGKQMITADVLSRKYTIQPSNILIANVFLQRTGICAKKRVEENQRSEEIQEIMRKLHEGTSRKKGYSVKDGMLLKQIGKSEVYVITKELATDIIRHIHNTYLHIGYRKCWLMFREAFFCKHDAKLIKEYIKTCHTCQLSKDRNKTLHNIPMSIIPERKLHIVAIDYLSNLPPSSKKYTNVLVIYDLFTKFIKLYPTQKCDTDSTLYAILQYTQEFGHPQIILSDNATYFTNPRYQDTLHDMNIKTYYTSIRHPQSNPSERAIKEVIKYLRILLGENHHLWCKHLSKIEYVINNTPSTVHEETPSVLMLGRSPPRPWKQEEIGNLQERFDAVRRRIKQKREQWEKKQKHSHTHTFKTGDQILIKTLKVTDKK</sequence>